<name>A0A2Z2NYV4_9GAMM</name>
<gene>
    <name evidence="1" type="ORF">IMCC3135_32910</name>
</gene>
<evidence type="ECO:0000313" key="1">
    <source>
        <dbReference type="EMBL" id="ASJ76626.1"/>
    </source>
</evidence>
<reference evidence="1 2" key="1">
    <citation type="submission" date="2016-12" db="EMBL/GenBank/DDBJ databases">
        <authorList>
            <person name="Song W.-J."/>
            <person name="Kurnit D.M."/>
        </authorList>
    </citation>
    <scope>NUCLEOTIDE SEQUENCE [LARGE SCALE GENOMIC DNA]</scope>
    <source>
        <strain evidence="1 2">IMCC3135</strain>
    </source>
</reference>
<dbReference type="InterPro" id="IPR014894">
    <property type="entry name" value="DcrB/EagT6"/>
</dbReference>
<dbReference type="Proteomes" id="UP000250079">
    <property type="component" value="Chromosome"/>
</dbReference>
<dbReference type="KEGG" id="gai:IMCC3135_32910"/>
<proteinExistence type="predicted"/>
<keyword evidence="2" id="KW-1185">Reference proteome</keyword>
<dbReference type="RefSeq" id="WP_088921379.1">
    <property type="nucleotide sequence ID" value="NZ_CP018632.1"/>
</dbReference>
<organism evidence="1 2">
    <name type="scientific">Granulosicoccus antarcticus IMCC3135</name>
    <dbReference type="NCBI Taxonomy" id="1192854"/>
    <lineage>
        <taxon>Bacteria</taxon>
        <taxon>Pseudomonadati</taxon>
        <taxon>Pseudomonadota</taxon>
        <taxon>Gammaproteobacteria</taxon>
        <taxon>Chromatiales</taxon>
        <taxon>Granulosicoccaceae</taxon>
        <taxon>Granulosicoccus</taxon>
    </lineage>
</organism>
<dbReference type="Gene3D" id="3.40.1000.10">
    <property type="entry name" value="Mog1/PsbP, alpha/beta/alpha sandwich"/>
    <property type="match status" value="1"/>
</dbReference>
<dbReference type="AlphaFoldDB" id="A0A2Z2NYV4"/>
<evidence type="ECO:0008006" key="3">
    <source>
        <dbReference type="Google" id="ProtNLM"/>
    </source>
</evidence>
<accession>A0A2Z2NYV4</accession>
<dbReference type="EMBL" id="CP018632">
    <property type="protein sequence ID" value="ASJ76626.1"/>
    <property type="molecule type" value="Genomic_DNA"/>
</dbReference>
<dbReference type="Pfam" id="PF08786">
    <property type="entry name" value="DcrB"/>
    <property type="match status" value="1"/>
</dbReference>
<dbReference type="SUPFAM" id="SSF55724">
    <property type="entry name" value="Mog1p/PsbP-like"/>
    <property type="match status" value="1"/>
</dbReference>
<sequence>MKTFQANGFDSVQPDGWQDRSTLTLVGPVASDGFASNIVVTQQPVDSTTSVTQFAQSQLATLATEVQSLDIADEREVSLNGRKLYQRLHSFTVGQQRVAQVQTYVFAIVDDQRTAFVITGTTSPEAFDAAMPAFKAFIEGFKTQHNDA</sequence>
<dbReference type="InterPro" id="IPR016123">
    <property type="entry name" value="Mog1/PsbP_a/b/a-sand"/>
</dbReference>
<protein>
    <recommendedName>
        <fullName evidence="3">PsbP C-terminal domain-containing protein</fullName>
    </recommendedName>
</protein>
<evidence type="ECO:0000313" key="2">
    <source>
        <dbReference type="Proteomes" id="UP000250079"/>
    </source>
</evidence>